<sequence>PILEIPITDDPLNKFNRQLCLTIVGDIKKRPTMTKPFDTHTRISVQLSESSLEEDLINAVKEYIHPKVKTALLIKPPLGIYKIVPILQEKFRSSAMNLVISKMEIENVKEYLRQQELIRHYHDGKSN</sequence>
<protein>
    <submittedName>
        <fullName evidence="1">Uncharacterized protein</fullName>
    </submittedName>
</protein>
<proteinExistence type="predicted"/>
<reference evidence="1" key="1">
    <citation type="submission" date="2015-09" db="EMBL/GenBank/DDBJ databases">
        <title>De novo assembly of Pectinophora gossypiella (Pink Bollworm) gut transcriptome.</title>
        <authorList>
            <person name="Tassone E.E."/>
        </authorList>
    </citation>
    <scope>NUCLEOTIDE SEQUENCE</scope>
</reference>
<dbReference type="AlphaFoldDB" id="A0A1E1WJJ1"/>
<gene>
    <name evidence="1" type="ORF">g.17330</name>
</gene>
<name>A0A1E1WJJ1_PECGO</name>
<dbReference type="EMBL" id="GDQN01004023">
    <property type="protein sequence ID" value="JAT87031.1"/>
    <property type="molecule type" value="Transcribed_RNA"/>
</dbReference>
<accession>A0A1E1WJJ1</accession>
<dbReference type="OrthoDB" id="7290788at2759"/>
<evidence type="ECO:0000313" key="1">
    <source>
        <dbReference type="EMBL" id="JAT87031.1"/>
    </source>
</evidence>
<feature type="non-terminal residue" evidence="1">
    <location>
        <position position="1"/>
    </location>
</feature>
<organism evidence="1">
    <name type="scientific">Pectinophora gossypiella</name>
    <name type="common">Cotton pink bollworm</name>
    <name type="synonym">Depressaria gossypiella</name>
    <dbReference type="NCBI Taxonomy" id="13191"/>
    <lineage>
        <taxon>Eukaryota</taxon>
        <taxon>Metazoa</taxon>
        <taxon>Ecdysozoa</taxon>
        <taxon>Arthropoda</taxon>
        <taxon>Hexapoda</taxon>
        <taxon>Insecta</taxon>
        <taxon>Pterygota</taxon>
        <taxon>Neoptera</taxon>
        <taxon>Endopterygota</taxon>
        <taxon>Lepidoptera</taxon>
        <taxon>Glossata</taxon>
        <taxon>Ditrysia</taxon>
        <taxon>Gelechioidea</taxon>
        <taxon>Gelechiidae</taxon>
        <taxon>Apatetrinae</taxon>
        <taxon>Pectinophora</taxon>
    </lineage>
</organism>
<feature type="non-terminal residue" evidence="1">
    <location>
        <position position="127"/>
    </location>
</feature>